<dbReference type="GeneTree" id="ENSGT00940000163003"/>
<sequence>KTPSLLKLEKLARCSGACLWLQLLRRLPETDEEFLFSLDGECVFPFQYKNQTFYDCIRLKARHKWCSLNETYEGYWKYCTAEDFAKCAFPFWYRRMVYWACTEDGNAFGQKWCSLTKNFNRDRIWKYCD</sequence>
<dbReference type="GO" id="GO:0007338">
    <property type="term" value="P:single fertilization"/>
    <property type="evidence" value="ECO:0007669"/>
    <property type="project" value="UniProtKB-KW"/>
</dbReference>
<evidence type="ECO:0000256" key="6">
    <source>
        <dbReference type="ARBA" id="ARBA00023279"/>
    </source>
</evidence>
<dbReference type="FunFam" id="2.10.10.10:FF:000005">
    <property type="entry name" value="Epididymal sperm binding protein 1"/>
    <property type="match status" value="1"/>
</dbReference>
<feature type="domain" description="Fibronectin type-II" evidence="8">
    <location>
        <begin position="82"/>
        <end position="129"/>
    </location>
</feature>
<dbReference type="PRINTS" id="PR00013">
    <property type="entry name" value="FNTYPEII"/>
</dbReference>
<evidence type="ECO:0000256" key="3">
    <source>
        <dbReference type="ARBA" id="ARBA00022525"/>
    </source>
</evidence>
<evidence type="ECO:0000256" key="1">
    <source>
        <dbReference type="ARBA" id="ARBA00004613"/>
    </source>
</evidence>
<keyword evidence="10" id="KW-1185">Reference proteome</keyword>
<evidence type="ECO:0000256" key="4">
    <source>
        <dbReference type="ARBA" id="ARBA00022737"/>
    </source>
</evidence>
<feature type="disulfide bond" evidence="7">
    <location>
        <begin position="101"/>
        <end position="128"/>
    </location>
</feature>
<evidence type="ECO:0000256" key="7">
    <source>
        <dbReference type="PROSITE-ProRule" id="PRU00479"/>
    </source>
</evidence>
<dbReference type="GO" id="GO:0005576">
    <property type="term" value="C:extracellular region"/>
    <property type="evidence" value="ECO:0007669"/>
    <property type="project" value="UniProtKB-SubCell"/>
</dbReference>
<dbReference type="PROSITE" id="PS00023">
    <property type="entry name" value="FN2_1"/>
    <property type="match status" value="1"/>
</dbReference>
<dbReference type="Pfam" id="PF00040">
    <property type="entry name" value="fn2"/>
    <property type="match status" value="2"/>
</dbReference>
<gene>
    <name evidence="9" type="primary">BSPH1</name>
</gene>
<comment type="similarity">
    <text evidence="2">Belongs to the seminal plasma protein family.</text>
</comment>
<reference evidence="9" key="1">
    <citation type="submission" date="2025-08" db="UniProtKB">
        <authorList>
            <consortium name="Ensembl"/>
        </authorList>
    </citation>
    <scope>IDENTIFICATION</scope>
</reference>
<feature type="domain" description="Fibronectin type-II" evidence="8">
    <location>
        <begin position="37"/>
        <end position="81"/>
    </location>
</feature>
<evidence type="ECO:0000313" key="9">
    <source>
        <dbReference type="Ensembl" id="ENSPSMP00000034682.1"/>
    </source>
</evidence>
<dbReference type="Proteomes" id="UP000694414">
    <property type="component" value="Unplaced"/>
</dbReference>
<dbReference type="Ensembl" id="ENSPSMT00000039984.1">
    <property type="protein sequence ID" value="ENSPSMP00000034682.1"/>
    <property type="gene ID" value="ENSPSMG00000023887.1"/>
</dbReference>
<evidence type="ECO:0000259" key="8">
    <source>
        <dbReference type="PROSITE" id="PS51092"/>
    </source>
</evidence>
<dbReference type="PROSITE" id="PS51092">
    <property type="entry name" value="FN2_2"/>
    <property type="match status" value="2"/>
</dbReference>
<dbReference type="GO" id="GO:0009986">
    <property type="term" value="C:cell surface"/>
    <property type="evidence" value="ECO:0007669"/>
    <property type="project" value="TreeGrafter"/>
</dbReference>
<dbReference type="SMART" id="SM00059">
    <property type="entry name" value="FN2"/>
    <property type="match status" value="2"/>
</dbReference>
<evidence type="ECO:0000256" key="5">
    <source>
        <dbReference type="ARBA" id="ARBA00023157"/>
    </source>
</evidence>
<dbReference type="GO" id="GO:0008201">
    <property type="term" value="F:heparin binding"/>
    <property type="evidence" value="ECO:0007669"/>
    <property type="project" value="UniProtKB-ARBA"/>
</dbReference>
<dbReference type="SUPFAM" id="SSF57440">
    <property type="entry name" value="Kringle-like"/>
    <property type="match status" value="2"/>
</dbReference>
<evidence type="ECO:0000313" key="10">
    <source>
        <dbReference type="Proteomes" id="UP000694414"/>
    </source>
</evidence>
<dbReference type="CDD" id="cd00062">
    <property type="entry name" value="FN2"/>
    <property type="match status" value="1"/>
</dbReference>
<dbReference type="Gene3D" id="2.10.10.10">
    <property type="entry name" value="Fibronectin, type II, collagen-binding"/>
    <property type="match status" value="2"/>
</dbReference>
<feature type="disulfide bond" evidence="7">
    <location>
        <begin position="87"/>
        <end position="113"/>
    </location>
</feature>
<keyword evidence="3" id="KW-0964">Secreted</keyword>
<comment type="caution">
    <text evidence="7">Lacks conserved residue(s) required for the propagation of feature annotation.</text>
</comment>
<protein>
    <submittedName>
        <fullName evidence="9">Binder of sperm protein homolog 1</fullName>
    </submittedName>
</protein>
<dbReference type="InterPro" id="IPR036943">
    <property type="entry name" value="FN_type2_sf"/>
</dbReference>
<dbReference type="PANTHER" id="PTHR22918">
    <property type="entry name" value="SEMINAL PLASMA PROTEIN"/>
    <property type="match status" value="1"/>
</dbReference>
<comment type="subcellular location">
    <subcellularLocation>
        <location evidence="1">Secreted</location>
    </subcellularLocation>
</comment>
<keyword evidence="4" id="KW-0677">Repeat</keyword>
<dbReference type="PANTHER" id="PTHR22918:SF4">
    <property type="entry name" value="BINDER OF SPERM PROTEIN HOMOLOG 1"/>
    <property type="match status" value="1"/>
</dbReference>
<accession>A0A8C9AV32</accession>
<reference evidence="9" key="2">
    <citation type="submission" date="2025-09" db="UniProtKB">
        <authorList>
            <consortium name="Ensembl"/>
        </authorList>
    </citation>
    <scope>IDENTIFICATION</scope>
</reference>
<dbReference type="InterPro" id="IPR000562">
    <property type="entry name" value="FN_type2_dom"/>
</dbReference>
<evidence type="ECO:0000256" key="2">
    <source>
        <dbReference type="ARBA" id="ARBA00010011"/>
    </source>
</evidence>
<keyword evidence="6" id="KW-0278">Fertilization</keyword>
<keyword evidence="5 7" id="KW-1015">Disulfide bond</keyword>
<dbReference type="GO" id="GO:0048240">
    <property type="term" value="P:sperm capacitation"/>
    <property type="evidence" value="ECO:0007669"/>
    <property type="project" value="TreeGrafter"/>
</dbReference>
<name>A0A8C9AV32_PROSS</name>
<dbReference type="InterPro" id="IPR013806">
    <property type="entry name" value="Kringle-like"/>
</dbReference>
<dbReference type="AlphaFoldDB" id="A0A8C9AV32"/>
<organism evidence="9 10">
    <name type="scientific">Prolemur simus</name>
    <name type="common">Greater bamboo lemur</name>
    <name type="synonym">Hapalemur simus</name>
    <dbReference type="NCBI Taxonomy" id="1328070"/>
    <lineage>
        <taxon>Eukaryota</taxon>
        <taxon>Metazoa</taxon>
        <taxon>Chordata</taxon>
        <taxon>Craniata</taxon>
        <taxon>Vertebrata</taxon>
        <taxon>Euteleostomi</taxon>
        <taxon>Mammalia</taxon>
        <taxon>Eutheria</taxon>
        <taxon>Euarchontoglires</taxon>
        <taxon>Primates</taxon>
        <taxon>Strepsirrhini</taxon>
        <taxon>Lemuriformes</taxon>
        <taxon>Lemuridae</taxon>
        <taxon>Prolemur</taxon>
    </lineage>
</organism>
<dbReference type="FunFam" id="2.10.10.10:FF:000003">
    <property type="entry name" value="binder of sperm protein homolog 1"/>
    <property type="match status" value="1"/>
</dbReference>
<dbReference type="InterPro" id="IPR051666">
    <property type="entry name" value="SP_Capacitation_Regulator"/>
</dbReference>
<proteinExistence type="inferred from homology"/>